<dbReference type="STRING" id="888061.AXF15_08895"/>
<accession>A0A0X8JQS5</accession>
<proteinExistence type="predicted"/>
<sequence>MIIGLSPLSMQVVLEEKPDESLLWEGFFSLFSLWDDSFPVLLDCRMLRMEHIHEECIVIAQFIRQNKPFDLERIKSIFD</sequence>
<reference evidence="2" key="1">
    <citation type="submission" date="2016-02" db="EMBL/GenBank/DDBJ databases">
        <authorList>
            <person name="Holder M.E."/>
            <person name="Ajami N.J."/>
            <person name="Petrosino J.F."/>
        </authorList>
    </citation>
    <scope>NUCLEOTIDE SEQUENCE [LARGE SCALE GENOMIC DNA]</scope>
    <source>
        <strain evidence="2">DSM 12838</strain>
    </source>
</reference>
<dbReference type="AlphaFoldDB" id="A0A0X8JQS5"/>
<evidence type="ECO:0000313" key="1">
    <source>
        <dbReference type="EMBL" id="AMD93205.1"/>
    </source>
</evidence>
<keyword evidence="2" id="KW-1185">Reference proteome</keyword>
<dbReference type="EMBL" id="CP014230">
    <property type="protein sequence ID" value="AMD93205.1"/>
    <property type="molecule type" value="Genomic_DNA"/>
</dbReference>
<protein>
    <submittedName>
        <fullName evidence="1">Uncharacterized protein</fullName>
    </submittedName>
</protein>
<dbReference type="KEGG" id="doa:AXF15_08895"/>
<dbReference type="Proteomes" id="UP000063964">
    <property type="component" value="Chromosome"/>
</dbReference>
<evidence type="ECO:0000313" key="2">
    <source>
        <dbReference type="Proteomes" id="UP000063964"/>
    </source>
</evidence>
<name>A0A0X8JQS5_9BACT</name>
<organism evidence="1 2">
    <name type="scientific">Desulfomicrobium orale DSM 12838</name>
    <dbReference type="NCBI Taxonomy" id="888061"/>
    <lineage>
        <taxon>Bacteria</taxon>
        <taxon>Pseudomonadati</taxon>
        <taxon>Thermodesulfobacteriota</taxon>
        <taxon>Desulfovibrionia</taxon>
        <taxon>Desulfovibrionales</taxon>
        <taxon>Desulfomicrobiaceae</taxon>
        <taxon>Desulfomicrobium</taxon>
    </lineage>
</organism>
<gene>
    <name evidence="1" type="ORF">AXF15_08895</name>
</gene>